<dbReference type="PROSITE" id="PS51063">
    <property type="entry name" value="HTH_CRP_2"/>
    <property type="match status" value="1"/>
</dbReference>
<keyword evidence="3" id="KW-0804">Transcription</keyword>
<dbReference type="InterPro" id="IPR050397">
    <property type="entry name" value="Env_Response_Regulators"/>
</dbReference>
<keyword evidence="2" id="KW-0238">DNA-binding</keyword>
<evidence type="ECO:0000256" key="2">
    <source>
        <dbReference type="ARBA" id="ARBA00023125"/>
    </source>
</evidence>
<dbReference type="GO" id="GO:0005829">
    <property type="term" value="C:cytosol"/>
    <property type="evidence" value="ECO:0007669"/>
    <property type="project" value="TreeGrafter"/>
</dbReference>
<dbReference type="SUPFAM" id="SSF46785">
    <property type="entry name" value="Winged helix' DNA-binding domain"/>
    <property type="match status" value="1"/>
</dbReference>
<evidence type="ECO:0000313" key="6">
    <source>
        <dbReference type="EMBL" id="RSY82572.1"/>
    </source>
</evidence>
<dbReference type="Gene3D" id="1.10.10.10">
    <property type="entry name" value="Winged helix-like DNA-binding domain superfamily/Winged helix DNA-binding domain"/>
    <property type="match status" value="1"/>
</dbReference>
<dbReference type="SUPFAM" id="SSF51206">
    <property type="entry name" value="cAMP-binding domain-like"/>
    <property type="match status" value="1"/>
</dbReference>
<evidence type="ECO:0000256" key="3">
    <source>
        <dbReference type="ARBA" id="ARBA00023163"/>
    </source>
</evidence>
<dbReference type="Pfam" id="PF13545">
    <property type="entry name" value="HTH_Crp_2"/>
    <property type="match status" value="1"/>
</dbReference>
<accession>A0A430G276</accession>
<dbReference type="PANTHER" id="PTHR24567:SF26">
    <property type="entry name" value="REGULATORY PROTEIN YEIL"/>
    <property type="match status" value="1"/>
</dbReference>
<dbReference type="Gene3D" id="2.60.120.10">
    <property type="entry name" value="Jelly Rolls"/>
    <property type="match status" value="1"/>
</dbReference>
<gene>
    <name evidence="6" type="ORF">DAH66_13685</name>
</gene>
<dbReference type="InterPro" id="IPR036388">
    <property type="entry name" value="WH-like_DNA-bd_sf"/>
</dbReference>
<dbReference type="InterPro" id="IPR018490">
    <property type="entry name" value="cNMP-bd_dom_sf"/>
</dbReference>
<dbReference type="AlphaFoldDB" id="A0A430G276"/>
<dbReference type="SMART" id="SM00100">
    <property type="entry name" value="cNMP"/>
    <property type="match status" value="1"/>
</dbReference>
<evidence type="ECO:0000259" key="4">
    <source>
        <dbReference type="PROSITE" id="PS50042"/>
    </source>
</evidence>
<dbReference type="GO" id="GO:0003700">
    <property type="term" value="F:DNA-binding transcription factor activity"/>
    <property type="evidence" value="ECO:0007669"/>
    <property type="project" value="TreeGrafter"/>
</dbReference>
<comment type="caution">
    <text evidence="6">The sequence shown here is derived from an EMBL/GenBank/DDBJ whole genome shotgun (WGS) entry which is preliminary data.</text>
</comment>
<protein>
    <submittedName>
        <fullName evidence="6">Crp/Fnr family transcriptional regulator</fullName>
    </submittedName>
</protein>
<dbReference type="InterPro" id="IPR000595">
    <property type="entry name" value="cNMP-bd_dom"/>
</dbReference>
<feature type="domain" description="Cyclic nucleotide-binding" evidence="4">
    <location>
        <begin position="9"/>
        <end position="129"/>
    </location>
</feature>
<dbReference type="PANTHER" id="PTHR24567">
    <property type="entry name" value="CRP FAMILY TRANSCRIPTIONAL REGULATORY PROTEIN"/>
    <property type="match status" value="1"/>
</dbReference>
<dbReference type="InterPro" id="IPR014710">
    <property type="entry name" value="RmlC-like_jellyroll"/>
</dbReference>
<reference evidence="6 7" key="1">
    <citation type="submission" date="2018-07" db="EMBL/GenBank/DDBJ databases">
        <title>Genomic and Epidemiologic Investigation of an Indolent Hospital Outbreak.</title>
        <authorList>
            <person name="Johnson R.C."/>
            <person name="Deming C."/>
            <person name="Conlan S."/>
            <person name="Zellmer C.J."/>
            <person name="Michelin A.V."/>
            <person name="Lee-Lin S."/>
            <person name="Thomas P.J."/>
            <person name="Park M."/>
            <person name="Weingarten R.A."/>
            <person name="Less J."/>
            <person name="Dekker J.P."/>
            <person name="Frank K.M."/>
            <person name="Musser K.A."/>
            <person name="Mcquiston J.R."/>
            <person name="Henderson D.K."/>
            <person name="Lau A.F."/>
            <person name="Palmore T.N."/>
            <person name="Segre J.A."/>
        </authorList>
    </citation>
    <scope>NUCLEOTIDE SEQUENCE [LARGE SCALE GENOMIC DNA]</scope>
    <source>
        <strain evidence="6 7">SK-CDC1_0717</strain>
    </source>
</reference>
<dbReference type="GO" id="GO:0003677">
    <property type="term" value="F:DNA binding"/>
    <property type="evidence" value="ECO:0007669"/>
    <property type="project" value="UniProtKB-KW"/>
</dbReference>
<proteinExistence type="predicted"/>
<evidence type="ECO:0000256" key="1">
    <source>
        <dbReference type="ARBA" id="ARBA00023015"/>
    </source>
</evidence>
<dbReference type="InterPro" id="IPR036390">
    <property type="entry name" value="WH_DNA-bd_sf"/>
</dbReference>
<dbReference type="InterPro" id="IPR012318">
    <property type="entry name" value="HTH_CRP"/>
</dbReference>
<name>A0A430G276_9SPHN</name>
<dbReference type="Proteomes" id="UP000287746">
    <property type="component" value="Unassembled WGS sequence"/>
</dbReference>
<keyword evidence="1" id="KW-0805">Transcription regulation</keyword>
<organism evidence="6 7">
    <name type="scientific">Sphingomonas koreensis</name>
    <dbReference type="NCBI Taxonomy" id="93064"/>
    <lineage>
        <taxon>Bacteria</taxon>
        <taxon>Pseudomonadati</taxon>
        <taxon>Pseudomonadota</taxon>
        <taxon>Alphaproteobacteria</taxon>
        <taxon>Sphingomonadales</taxon>
        <taxon>Sphingomonadaceae</taxon>
        <taxon>Sphingomonas</taxon>
    </lineage>
</organism>
<dbReference type="PROSITE" id="PS50042">
    <property type="entry name" value="CNMP_BINDING_3"/>
    <property type="match status" value="1"/>
</dbReference>
<dbReference type="EMBL" id="QQYZ01000012">
    <property type="protein sequence ID" value="RSY82572.1"/>
    <property type="molecule type" value="Genomic_DNA"/>
</dbReference>
<dbReference type="CDD" id="cd00038">
    <property type="entry name" value="CAP_ED"/>
    <property type="match status" value="1"/>
</dbReference>
<evidence type="ECO:0000313" key="7">
    <source>
        <dbReference type="Proteomes" id="UP000287746"/>
    </source>
</evidence>
<evidence type="ECO:0000259" key="5">
    <source>
        <dbReference type="PROSITE" id="PS51063"/>
    </source>
</evidence>
<feature type="domain" description="HTH crp-type" evidence="5">
    <location>
        <begin position="143"/>
        <end position="210"/>
    </location>
</feature>
<sequence>MQQGERRGLLGILSAEARRDLLARSGTVRVRKGQAVVARNEPSGDVFVVQEGRFNVVRYSVDGREVSMRELTEGQLFGELSAIDGAARSVGIVAVTDGRLLAIPPEAFRSMIRSHPDAADWLIRRLTEQVRSLTDRVFELSALNVRTRLHCELLRLARSRDGDSASAPTHAELANRIGSHREAVTRELAILAERKIIRAGRRRLEFLDLAGLEEVVAAALHDPAGDSGWW</sequence>
<dbReference type="Pfam" id="PF00027">
    <property type="entry name" value="cNMP_binding"/>
    <property type="match status" value="1"/>
</dbReference>